<comment type="caution">
    <text evidence="1">The sequence shown here is derived from an EMBL/GenBank/DDBJ whole genome shotgun (WGS) entry which is preliminary data.</text>
</comment>
<organism evidence="1 2">
    <name type="scientific">Cupriavidus basilensis</name>
    <dbReference type="NCBI Taxonomy" id="68895"/>
    <lineage>
        <taxon>Bacteria</taxon>
        <taxon>Pseudomonadati</taxon>
        <taxon>Pseudomonadota</taxon>
        <taxon>Betaproteobacteria</taxon>
        <taxon>Burkholderiales</taxon>
        <taxon>Burkholderiaceae</taxon>
        <taxon>Cupriavidus</taxon>
    </lineage>
</organism>
<accession>A0ABT6AZ57</accession>
<protein>
    <submittedName>
        <fullName evidence="1">Uncharacterized protein</fullName>
    </submittedName>
</protein>
<dbReference type="EMBL" id="JARJLM010000542">
    <property type="protein sequence ID" value="MDF3837873.1"/>
    <property type="molecule type" value="Genomic_DNA"/>
</dbReference>
<dbReference type="Proteomes" id="UP001216674">
    <property type="component" value="Unassembled WGS sequence"/>
</dbReference>
<keyword evidence="2" id="KW-1185">Reference proteome</keyword>
<evidence type="ECO:0000313" key="2">
    <source>
        <dbReference type="Proteomes" id="UP001216674"/>
    </source>
</evidence>
<gene>
    <name evidence="1" type="ORF">P3W85_33805</name>
</gene>
<evidence type="ECO:0000313" key="1">
    <source>
        <dbReference type="EMBL" id="MDF3837873.1"/>
    </source>
</evidence>
<name>A0ABT6AZ57_9BURK</name>
<proteinExistence type="predicted"/>
<reference evidence="1 2" key="1">
    <citation type="submission" date="2023-03" db="EMBL/GenBank/DDBJ databases">
        <title>Draft assemblies of triclosan tolerant bacteria isolated from returned activated sludge.</title>
        <authorList>
            <person name="Van Hamelsveld S."/>
        </authorList>
    </citation>
    <scope>NUCLEOTIDE SEQUENCE [LARGE SCALE GENOMIC DNA]</scope>
    <source>
        <strain evidence="1 2">GW210010_S58</strain>
    </source>
</reference>
<sequence length="78" mass="8224">MFVRDEAQIRAIESLGPMNLLRRGAAAAGQSGTARRSPWPAASVIRVSMCVRSRLAVCPWGTAADVRFSHAAPTGAST</sequence>